<reference evidence="2 3" key="1">
    <citation type="submission" date="2016-03" db="EMBL/GenBank/DDBJ databases">
        <authorList>
            <person name="Ploux O."/>
        </authorList>
    </citation>
    <scope>NUCLEOTIDE SEQUENCE [LARGE SCALE GENOMIC DNA]</scope>
    <source>
        <strain evidence="2 3">URUG2</strain>
    </source>
</reference>
<protein>
    <recommendedName>
        <fullName evidence="4">BTB domain-containing protein</fullName>
    </recommendedName>
</protein>
<dbReference type="Proteomes" id="UP000225277">
    <property type="component" value="Unassembled WGS sequence"/>
</dbReference>
<dbReference type="AlphaFoldDB" id="A0A2D3VDG2"/>
<sequence>MAPERTVSVFLQRPIDADRKLLSDLLSRAKLEAHSGSFRRFLSGWEVENEEHREVTLPTGAPAGLRHVLGIIQTHGGKENLFINVAGMTVTRAVAIWEACDLLDMQPKSATEKLMGHICWTVAHEKVSREVMEKVDTVFCPSICPEDPDRRRPWDTMVHQYAWDLVHGLYTLEEQEALEALYQKLPELSAAIAIKEPELRAKKQLHDEHQALNMKRNSGSARRKAARARKDKAKLLEEAEDVKAGLKEWRPELEPYLRQTWKTYGKSAKPTTYGMDDVQSRKSAKKVAAGRSKLKTVEEVAENWDDFE</sequence>
<proteinExistence type="predicted"/>
<dbReference type="GeneID" id="35603883"/>
<dbReference type="EMBL" id="FJUY01000015">
    <property type="protein sequence ID" value="CZT23092.1"/>
    <property type="molecule type" value="Genomic_DNA"/>
</dbReference>
<accession>A0A2D3VDG2</accession>
<keyword evidence="3" id="KW-1185">Reference proteome</keyword>
<evidence type="ECO:0000313" key="3">
    <source>
        <dbReference type="Proteomes" id="UP000225277"/>
    </source>
</evidence>
<feature type="region of interest" description="Disordered" evidence="1">
    <location>
        <begin position="266"/>
        <end position="291"/>
    </location>
</feature>
<organism evidence="2 3">
    <name type="scientific">Ramularia collo-cygni</name>
    <dbReference type="NCBI Taxonomy" id="112498"/>
    <lineage>
        <taxon>Eukaryota</taxon>
        <taxon>Fungi</taxon>
        <taxon>Dikarya</taxon>
        <taxon>Ascomycota</taxon>
        <taxon>Pezizomycotina</taxon>
        <taxon>Dothideomycetes</taxon>
        <taxon>Dothideomycetidae</taxon>
        <taxon>Mycosphaerellales</taxon>
        <taxon>Mycosphaerellaceae</taxon>
        <taxon>Ramularia</taxon>
    </lineage>
</organism>
<evidence type="ECO:0000256" key="1">
    <source>
        <dbReference type="SAM" id="MobiDB-lite"/>
    </source>
</evidence>
<evidence type="ECO:0008006" key="4">
    <source>
        <dbReference type="Google" id="ProtNLM"/>
    </source>
</evidence>
<dbReference type="RefSeq" id="XP_023629816.1">
    <property type="nucleotide sequence ID" value="XM_023774048.1"/>
</dbReference>
<name>A0A2D3VDG2_9PEZI</name>
<evidence type="ECO:0000313" key="2">
    <source>
        <dbReference type="EMBL" id="CZT23092.1"/>
    </source>
</evidence>
<gene>
    <name evidence="2" type="ORF">RCC_08802</name>
</gene>
<dbReference type="OrthoDB" id="3649219at2759"/>